<dbReference type="PANTHER" id="PTHR37066:SF1">
    <property type="entry name" value="LNS2_PITP DOMAIN-CONTAINING PROTEIN"/>
    <property type="match status" value="1"/>
</dbReference>
<dbReference type="Proteomes" id="UP001165121">
    <property type="component" value="Unassembled WGS sequence"/>
</dbReference>
<evidence type="ECO:0000313" key="1">
    <source>
        <dbReference type="EMBL" id="GMF54971.1"/>
    </source>
</evidence>
<accession>A0A9W6Y797</accession>
<dbReference type="PANTHER" id="PTHR37066">
    <property type="entry name" value="HELICASE-ASSOCIATED"/>
    <property type="match status" value="1"/>
</dbReference>
<protein>
    <submittedName>
        <fullName evidence="1">Unnamed protein product</fullName>
    </submittedName>
</protein>
<keyword evidence="2" id="KW-1185">Reference proteome</keyword>
<organism evidence="1 2">
    <name type="scientific">Phytophthora fragariaefolia</name>
    <dbReference type="NCBI Taxonomy" id="1490495"/>
    <lineage>
        <taxon>Eukaryota</taxon>
        <taxon>Sar</taxon>
        <taxon>Stramenopiles</taxon>
        <taxon>Oomycota</taxon>
        <taxon>Peronosporomycetes</taxon>
        <taxon>Peronosporales</taxon>
        <taxon>Peronosporaceae</taxon>
        <taxon>Phytophthora</taxon>
    </lineage>
</organism>
<dbReference type="AlphaFoldDB" id="A0A9W6Y797"/>
<name>A0A9W6Y797_9STRA</name>
<sequence length="249" mass="28651">MRVGCYLRWTPRTRRALTHKTTQSFNSAPRQGSLFTEHDWLEKVLPALKTFRQEFGHSIVDEDFKVPSCPPWPNKIWQLPLGALVCDIRNRKTFGALVEQYKGQLELLRFPWDPQAAVWNERIIPALEAYADEFGHCRVDFMFLVPSRDPWPQSAWGMNLGATVASMRGMGSFFAYIGRDVDRLNKLGYSLELSSRVWKKCVAPLLETYADVFGTRVPNDFVIPSEKPWPEEMWGVCLGVLVAYNARHL</sequence>
<comment type="caution">
    <text evidence="1">The sequence shown here is derived from an EMBL/GenBank/DDBJ whole genome shotgun (WGS) entry which is preliminary data.</text>
</comment>
<proteinExistence type="predicted"/>
<evidence type="ECO:0000313" key="2">
    <source>
        <dbReference type="Proteomes" id="UP001165121"/>
    </source>
</evidence>
<gene>
    <name evidence="1" type="ORF">Pfra01_002302600</name>
</gene>
<dbReference type="EMBL" id="BSXT01003638">
    <property type="protein sequence ID" value="GMF54971.1"/>
    <property type="molecule type" value="Genomic_DNA"/>
</dbReference>
<dbReference type="OrthoDB" id="121164at2759"/>
<reference evidence="1" key="1">
    <citation type="submission" date="2023-04" db="EMBL/GenBank/DDBJ databases">
        <title>Phytophthora fragariaefolia NBRC 109709.</title>
        <authorList>
            <person name="Ichikawa N."/>
            <person name="Sato H."/>
            <person name="Tonouchi N."/>
        </authorList>
    </citation>
    <scope>NUCLEOTIDE SEQUENCE</scope>
    <source>
        <strain evidence="1">NBRC 109709</strain>
    </source>
</reference>